<accession>A0A2P9AFA4</accession>
<reference evidence="2" key="1">
    <citation type="submission" date="2016-12" db="EMBL/GenBank/DDBJ databases">
        <authorList>
            <person name="Brunel B."/>
        </authorList>
    </citation>
    <scope>NUCLEOTIDE SEQUENCE [LARGE SCALE GENOMIC DNA]</scope>
</reference>
<proteinExistence type="predicted"/>
<gene>
    <name evidence="1" type="ORF">BQ8482_111749</name>
</gene>
<organism evidence="1 2">
    <name type="scientific">Mesorhizobium delmotii</name>
    <dbReference type="NCBI Taxonomy" id="1631247"/>
    <lineage>
        <taxon>Bacteria</taxon>
        <taxon>Pseudomonadati</taxon>
        <taxon>Pseudomonadota</taxon>
        <taxon>Alphaproteobacteria</taxon>
        <taxon>Hyphomicrobiales</taxon>
        <taxon>Phyllobacteriaceae</taxon>
        <taxon>Mesorhizobium</taxon>
    </lineage>
</organism>
<protein>
    <submittedName>
        <fullName evidence="1">Uncharacterized protein</fullName>
    </submittedName>
</protein>
<evidence type="ECO:0000313" key="2">
    <source>
        <dbReference type="Proteomes" id="UP000245698"/>
    </source>
</evidence>
<name>A0A2P9AFA4_9HYPH</name>
<evidence type="ECO:0000313" key="1">
    <source>
        <dbReference type="EMBL" id="SJM29819.1"/>
    </source>
</evidence>
<dbReference type="Proteomes" id="UP000245698">
    <property type="component" value="Unassembled WGS sequence"/>
</dbReference>
<sequence length="78" mass="8402">MMPTARQLLQASLCQGQLTQLFAKLDASENCSLDAMCIRSFVAGGRATEETMEVTLGADSLAARFHVFTPMTGEGFRA</sequence>
<dbReference type="EMBL" id="FUIG01000013">
    <property type="protein sequence ID" value="SJM29819.1"/>
    <property type="molecule type" value="Genomic_DNA"/>
</dbReference>
<dbReference type="AlphaFoldDB" id="A0A2P9AFA4"/>
<keyword evidence="2" id="KW-1185">Reference proteome</keyword>